<gene>
    <name evidence="2" type="ORF">Forpe1208_v008620</name>
</gene>
<comment type="caution">
    <text evidence="2">The sequence shown here is derived from an EMBL/GenBank/DDBJ whole genome shotgun (WGS) entry which is preliminary data.</text>
</comment>
<evidence type="ECO:0000256" key="1">
    <source>
        <dbReference type="SAM" id="MobiDB-lite"/>
    </source>
</evidence>
<dbReference type="AlphaFoldDB" id="A0A8J5U6E7"/>
<sequence length="290" mass="31776">MDMRRYFGRKGFISNEYSGQNADDIPGKETSPYATNIPKESPVSLSTNACLSTILRLNEPAYIKSPNIHVGSGIQHSASPLFSKVASQGQITLLTPSTSIPCSLGSSFDDRPELFLRKLGAYHPIDKDDARRVARECLLSPKPTDESEPQHRNVVKANTCMTRPRDIGLARVRINILSIAGTSRAQRPSKSPELSDNAPEDTQDELWIPVLEESKEQHAESGPPKSCDYVPPQDSGGNREASSFANPNRDEPDNPDDGNYDMNEDSILQPQSKISGAGGFGRSLRFACPY</sequence>
<organism evidence="2 3">
    <name type="scientific">Fusarium oxysporum f. sp. rapae</name>
    <dbReference type="NCBI Taxonomy" id="485398"/>
    <lineage>
        <taxon>Eukaryota</taxon>
        <taxon>Fungi</taxon>
        <taxon>Dikarya</taxon>
        <taxon>Ascomycota</taxon>
        <taxon>Pezizomycotina</taxon>
        <taxon>Sordariomycetes</taxon>
        <taxon>Hypocreomycetidae</taxon>
        <taxon>Hypocreales</taxon>
        <taxon>Nectriaceae</taxon>
        <taxon>Fusarium</taxon>
        <taxon>Fusarium oxysporum species complex</taxon>
    </lineage>
</organism>
<feature type="region of interest" description="Disordered" evidence="1">
    <location>
        <begin position="214"/>
        <end position="282"/>
    </location>
</feature>
<feature type="compositionally biased region" description="Polar residues" evidence="1">
    <location>
        <begin position="183"/>
        <end position="194"/>
    </location>
</feature>
<proteinExistence type="predicted"/>
<dbReference type="Proteomes" id="UP000694050">
    <property type="component" value="Unassembled WGS sequence"/>
</dbReference>
<feature type="compositionally biased region" description="Acidic residues" evidence="1">
    <location>
        <begin position="253"/>
        <end position="264"/>
    </location>
</feature>
<evidence type="ECO:0000313" key="2">
    <source>
        <dbReference type="EMBL" id="KAG7412056.1"/>
    </source>
</evidence>
<protein>
    <submittedName>
        <fullName evidence="2">Uncharacterized protein</fullName>
    </submittedName>
</protein>
<accession>A0A8J5U6E7</accession>
<feature type="region of interest" description="Disordered" evidence="1">
    <location>
        <begin position="183"/>
        <end position="202"/>
    </location>
</feature>
<evidence type="ECO:0000313" key="3">
    <source>
        <dbReference type="Proteomes" id="UP000694050"/>
    </source>
</evidence>
<dbReference type="EMBL" id="JAELUQ010000006">
    <property type="protein sequence ID" value="KAG7412056.1"/>
    <property type="molecule type" value="Genomic_DNA"/>
</dbReference>
<feature type="region of interest" description="Disordered" evidence="1">
    <location>
        <begin position="18"/>
        <end position="39"/>
    </location>
</feature>
<reference evidence="2" key="1">
    <citation type="submission" date="2021-04" db="EMBL/GenBank/DDBJ databases">
        <title>First draft genome resource for Brassicaceae pathogens Fusarium oxysporum f. sp. raphani and Fusarium oxysporum f. sp. rapae.</title>
        <authorList>
            <person name="Asai S."/>
        </authorList>
    </citation>
    <scope>NUCLEOTIDE SEQUENCE</scope>
    <source>
        <strain evidence="2">Tf1208</strain>
    </source>
</reference>
<name>A0A8J5U6E7_FUSOX</name>